<evidence type="ECO:0000313" key="1">
    <source>
        <dbReference type="EMBL" id="KAF0323133.1"/>
    </source>
</evidence>
<dbReference type="Proteomes" id="UP000434172">
    <property type="component" value="Unassembled WGS sequence"/>
</dbReference>
<organism evidence="1 2">
    <name type="scientific">Colletotrichum asianum</name>
    <dbReference type="NCBI Taxonomy" id="702518"/>
    <lineage>
        <taxon>Eukaryota</taxon>
        <taxon>Fungi</taxon>
        <taxon>Dikarya</taxon>
        <taxon>Ascomycota</taxon>
        <taxon>Pezizomycotina</taxon>
        <taxon>Sordariomycetes</taxon>
        <taxon>Hypocreomycetidae</taxon>
        <taxon>Glomerellales</taxon>
        <taxon>Glomerellaceae</taxon>
        <taxon>Colletotrichum</taxon>
        <taxon>Colletotrichum gloeosporioides species complex</taxon>
    </lineage>
</organism>
<name>A0A8H3WEL2_9PEZI</name>
<proteinExistence type="predicted"/>
<gene>
    <name evidence="1" type="ORF">GQ607_009677</name>
</gene>
<keyword evidence="2" id="KW-1185">Reference proteome</keyword>
<sequence>METTWMPRKPRILAISLLHHEIHDEYWRPFYREAAHHVTLQVATEPETAIQVLQQSTPPKVVLITDGGLARPENGHVWYSVLAYVHQGGTAIAMGFFSYVLVEAEVNSFFLLAGLNWRARACPEGLSAMLNRDADQVGSTGLPNDFICCQSFYLTEVGFHEAWYVGQPECKRLKNGDTFFGPCCKGISVGVPAAFGKIGKGRLGYVGGHDPACGSGDTVWAMCGLPPLYRKFFRKPMVAWSE</sequence>
<accession>A0A8H3WEL2</accession>
<evidence type="ECO:0000313" key="2">
    <source>
        <dbReference type="Proteomes" id="UP000434172"/>
    </source>
</evidence>
<dbReference type="OrthoDB" id="245563at2759"/>
<comment type="caution">
    <text evidence="1">The sequence shown here is derived from an EMBL/GenBank/DDBJ whole genome shotgun (WGS) entry which is preliminary data.</text>
</comment>
<dbReference type="AlphaFoldDB" id="A0A8H3WEL2"/>
<protein>
    <submittedName>
        <fullName evidence="1">Triacylglycerol lipase-like protein</fullName>
    </submittedName>
</protein>
<reference evidence="1 2" key="1">
    <citation type="submission" date="2019-12" db="EMBL/GenBank/DDBJ databases">
        <title>A genome sequence resource for the geographically widespread anthracnose pathogen Colletotrichum asianum.</title>
        <authorList>
            <person name="Meng Y."/>
        </authorList>
    </citation>
    <scope>NUCLEOTIDE SEQUENCE [LARGE SCALE GENOMIC DNA]</scope>
    <source>
        <strain evidence="1 2">ICMP 18580</strain>
    </source>
</reference>
<dbReference type="EMBL" id="WOWK01000055">
    <property type="protein sequence ID" value="KAF0323133.1"/>
    <property type="molecule type" value="Genomic_DNA"/>
</dbReference>